<keyword evidence="6 7" id="KW-0413">Isomerase</keyword>
<dbReference type="FunFam" id="2.40.37.10:FF:000002">
    <property type="entry name" value="Alanine racemase"/>
    <property type="match status" value="1"/>
</dbReference>
<evidence type="ECO:0000313" key="12">
    <source>
        <dbReference type="Proteomes" id="UP001296776"/>
    </source>
</evidence>
<comment type="similarity">
    <text evidence="3 7">Belongs to the alanine racemase family.</text>
</comment>
<accession>A0AAJ0U5Q9</accession>
<dbReference type="FunFam" id="3.20.20.10:FF:000002">
    <property type="entry name" value="Alanine racemase"/>
    <property type="match status" value="1"/>
</dbReference>
<dbReference type="RefSeq" id="WP_200346846.1">
    <property type="nucleotide sequence ID" value="NZ_NRSJ01000025.1"/>
</dbReference>
<keyword evidence="12" id="KW-1185">Reference proteome</keyword>
<dbReference type="InterPro" id="IPR011079">
    <property type="entry name" value="Ala_racemase_C"/>
</dbReference>
<dbReference type="Pfam" id="PF01168">
    <property type="entry name" value="Ala_racemase_N"/>
    <property type="match status" value="1"/>
</dbReference>
<comment type="caution">
    <text evidence="11">The sequence shown here is derived from an EMBL/GenBank/DDBJ whole genome shotgun (WGS) entry which is preliminary data.</text>
</comment>
<dbReference type="GO" id="GO:0008784">
    <property type="term" value="F:alanine racemase activity"/>
    <property type="evidence" value="ECO:0007669"/>
    <property type="project" value="UniProtKB-UniRule"/>
</dbReference>
<evidence type="ECO:0000256" key="8">
    <source>
        <dbReference type="PIRSR" id="PIRSR600821-50"/>
    </source>
</evidence>
<dbReference type="PROSITE" id="PS00395">
    <property type="entry name" value="ALANINE_RACEMASE"/>
    <property type="match status" value="1"/>
</dbReference>
<dbReference type="Proteomes" id="UP001296776">
    <property type="component" value="Unassembled WGS sequence"/>
</dbReference>
<organism evidence="11 12">
    <name type="scientific">Halochromatium glycolicum</name>
    <dbReference type="NCBI Taxonomy" id="85075"/>
    <lineage>
        <taxon>Bacteria</taxon>
        <taxon>Pseudomonadati</taxon>
        <taxon>Pseudomonadota</taxon>
        <taxon>Gammaproteobacteria</taxon>
        <taxon>Chromatiales</taxon>
        <taxon>Chromatiaceae</taxon>
        <taxon>Halochromatium</taxon>
    </lineage>
</organism>
<protein>
    <recommendedName>
        <fullName evidence="4 7">Alanine racemase</fullName>
        <ecNumber evidence="4 7">5.1.1.1</ecNumber>
    </recommendedName>
</protein>
<feature type="domain" description="Alanine racemase C-terminal" evidence="10">
    <location>
        <begin position="238"/>
        <end position="362"/>
    </location>
</feature>
<comment type="cofactor">
    <cofactor evidence="2 7 8">
        <name>pyridoxal 5'-phosphate</name>
        <dbReference type="ChEBI" id="CHEBI:597326"/>
    </cofactor>
</comment>
<reference evidence="11" key="2">
    <citation type="journal article" date="2020" name="Microorganisms">
        <title>Osmotic Adaptation and Compatible Solute Biosynthesis of Phototrophic Bacteria as Revealed from Genome Analyses.</title>
        <authorList>
            <person name="Imhoff J.F."/>
            <person name="Rahn T."/>
            <person name="Kunzel S."/>
            <person name="Keller A."/>
            <person name="Neulinger S.C."/>
        </authorList>
    </citation>
    <scope>NUCLEOTIDE SEQUENCE</scope>
    <source>
        <strain evidence="11">DSM 11080</strain>
    </source>
</reference>
<comment type="catalytic activity">
    <reaction evidence="1 7">
        <text>L-alanine = D-alanine</text>
        <dbReference type="Rhea" id="RHEA:20249"/>
        <dbReference type="ChEBI" id="CHEBI:57416"/>
        <dbReference type="ChEBI" id="CHEBI:57972"/>
        <dbReference type="EC" id="5.1.1.1"/>
    </reaction>
</comment>
<feature type="binding site" evidence="7 9">
    <location>
        <position position="307"/>
    </location>
    <ligand>
        <name>substrate</name>
    </ligand>
</feature>
<dbReference type="InterPro" id="IPR009006">
    <property type="entry name" value="Ala_racemase/Decarboxylase_C"/>
</dbReference>
<dbReference type="InterPro" id="IPR029066">
    <property type="entry name" value="PLP-binding_barrel"/>
</dbReference>
<dbReference type="InterPro" id="IPR001608">
    <property type="entry name" value="Ala_racemase_N"/>
</dbReference>
<evidence type="ECO:0000256" key="9">
    <source>
        <dbReference type="PIRSR" id="PIRSR600821-52"/>
    </source>
</evidence>
<dbReference type="PRINTS" id="PR00992">
    <property type="entry name" value="ALARACEMASE"/>
</dbReference>
<comment type="function">
    <text evidence="7">Catalyzes the interconversion of L-alanine and D-alanine. May also act on other amino acids.</text>
</comment>
<dbReference type="PANTHER" id="PTHR30511">
    <property type="entry name" value="ALANINE RACEMASE"/>
    <property type="match status" value="1"/>
</dbReference>
<dbReference type="HAMAP" id="MF_01201">
    <property type="entry name" value="Ala_racemase"/>
    <property type="match status" value="1"/>
</dbReference>
<dbReference type="Gene3D" id="3.20.20.10">
    <property type="entry name" value="Alanine racemase"/>
    <property type="match status" value="1"/>
</dbReference>
<name>A0AAJ0U5Q9_9GAMM</name>
<feature type="binding site" evidence="7 9">
    <location>
        <position position="134"/>
    </location>
    <ligand>
        <name>substrate</name>
    </ligand>
</feature>
<evidence type="ECO:0000313" key="11">
    <source>
        <dbReference type="EMBL" id="MBK1705628.1"/>
    </source>
</evidence>
<dbReference type="SUPFAM" id="SSF50621">
    <property type="entry name" value="Alanine racemase C-terminal domain-like"/>
    <property type="match status" value="1"/>
</dbReference>
<keyword evidence="5 7" id="KW-0663">Pyridoxal phosphate</keyword>
<evidence type="ECO:0000256" key="6">
    <source>
        <dbReference type="ARBA" id="ARBA00023235"/>
    </source>
</evidence>
<dbReference type="Gene3D" id="2.40.37.10">
    <property type="entry name" value="Lyase, Ornithine Decarboxylase, Chain A, domain 1"/>
    <property type="match status" value="1"/>
</dbReference>
<feature type="active site" description="Proton acceptor; specific for D-alanine" evidence="7">
    <location>
        <position position="35"/>
    </location>
</feature>
<dbReference type="NCBIfam" id="TIGR00492">
    <property type="entry name" value="alr"/>
    <property type="match status" value="1"/>
</dbReference>
<feature type="active site" description="Proton acceptor; specific for L-alanine" evidence="7">
    <location>
        <position position="259"/>
    </location>
</feature>
<dbReference type="GO" id="GO:0030632">
    <property type="term" value="P:D-alanine biosynthetic process"/>
    <property type="evidence" value="ECO:0007669"/>
    <property type="project" value="UniProtKB-UniRule"/>
</dbReference>
<dbReference type="PANTHER" id="PTHR30511:SF0">
    <property type="entry name" value="ALANINE RACEMASE, CATABOLIC-RELATED"/>
    <property type="match status" value="1"/>
</dbReference>
<evidence type="ECO:0000256" key="7">
    <source>
        <dbReference type="HAMAP-Rule" id="MF_01201"/>
    </source>
</evidence>
<reference evidence="11" key="1">
    <citation type="submission" date="2017-08" db="EMBL/GenBank/DDBJ databases">
        <authorList>
            <person name="Imhoff J.F."/>
            <person name="Rahn T."/>
            <person name="Kuenzel S."/>
            <person name="Neulinger S.C."/>
        </authorList>
    </citation>
    <scope>NUCLEOTIDE SEQUENCE</scope>
    <source>
        <strain evidence="11">DSM 11080</strain>
    </source>
</reference>
<evidence type="ECO:0000256" key="5">
    <source>
        <dbReference type="ARBA" id="ARBA00022898"/>
    </source>
</evidence>
<dbReference type="AlphaFoldDB" id="A0AAJ0U5Q9"/>
<dbReference type="EC" id="5.1.1.1" evidence="4 7"/>
<dbReference type="CDD" id="cd06827">
    <property type="entry name" value="PLPDE_III_AR_proteobact"/>
    <property type="match status" value="1"/>
</dbReference>
<dbReference type="InterPro" id="IPR020622">
    <property type="entry name" value="Ala_racemase_pyridoxalP-BS"/>
</dbReference>
<sequence length="377" mass="40305">MKPGPWARIDLDALRANLAICRRAAPGSRIWAVIKADAYGHGIGHCAQALQNADGYAVARVQEALGLGVLGIDKPILVMEGIMDAAELSSAFSMGLELVIHSQWQAELIDAQLSAHSHPRPLRVWIKVDTGMGRLGLLPEQVEVLIRQLQRLGSALELAGLMTHLANADDPSLPMTERQCEQARALADRFGLPLSIGNSAGMLAHPAARTDWVRPGIMLYGGSPLLGRSAEGLGLQPVMTLSSQLIAVRQLARGTPVGYGSTYHCPEAMPVGVVAIGYGDGYPRHAPTGTPVLVRDRRAALIGRVSMDMISIDLRNIPDAAVGDPVTLWGQGLAVEEVAAQVGTINYELLCRLSPRVRVVHQRGQTTERAHEQEGGA</sequence>
<feature type="modified residue" description="N6-(pyridoxal phosphate)lysine" evidence="7 8">
    <location>
        <position position="35"/>
    </location>
</feature>
<evidence type="ECO:0000256" key="1">
    <source>
        <dbReference type="ARBA" id="ARBA00000316"/>
    </source>
</evidence>
<dbReference type="SMART" id="SM01005">
    <property type="entry name" value="Ala_racemase_C"/>
    <property type="match status" value="1"/>
</dbReference>
<dbReference type="SUPFAM" id="SSF51419">
    <property type="entry name" value="PLP-binding barrel"/>
    <property type="match status" value="1"/>
</dbReference>
<dbReference type="GO" id="GO:0030170">
    <property type="term" value="F:pyridoxal phosphate binding"/>
    <property type="evidence" value="ECO:0007669"/>
    <property type="project" value="UniProtKB-UniRule"/>
</dbReference>
<gene>
    <name evidence="11" type="primary">alr</name>
    <name evidence="11" type="ORF">CKO40_13950</name>
</gene>
<dbReference type="InterPro" id="IPR000821">
    <property type="entry name" value="Ala_racemase"/>
</dbReference>
<proteinExistence type="inferred from homology"/>
<evidence type="ECO:0000256" key="3">
    <source>
        <dbReference type="ARBA" id="ARBA00007880"/>
    </source>
</evidence>
<dbReference type="EMBL" id="NRSJ01000025">
    <property type="protein sequence ID" value="MBK1705628.1"/>
    <property type="molecule type" value="Genomic_DNA"/>
</dbReference>
<comment type="pathway">
    <text evidence="7">Amino-acid biosynthesis; D-alanine biosynthesis; D-alanine from L-alanine: step 1/1.</text>
</comment>
<evidence type="ECO:0000256" key="2">
    <source>
        <dbReference type="ARBA" id="ARBA00001933"/>
    </source>
</evidence>
<dbReference type="Pfam" id="PF00842">
    <property type="entry name" value="Ala_racemase_C"/>
    <property type="match status" value="1"/>
</dbReference>
<evidence type="ECO:0000256" key="4">
    <source>
        <dbReference type="ARBA" id="ARBA00013089"/>
    </source>
</evidence>
<evidence type="ECO:0000259" key="10">
    <source>
        <dbReference type="SMART" id="SM01005"/>
    </source>
</evidence>
<dbReference type="GO" id="GO:0005829">
    <property type="term" value="C:cytosol"/>
    <property type="evidence" value="ECO:0007669"/>
    <property type="project" value="TreeGrafter"/>
</dbReference>